<dbReference type="InterPro" id="IPR004381">
    <property type="entry name" value="Glycerate_kinase"/>
</dbReference>
<dbReference type="InterPro" id="IPR036129">
    <property type="entry name" value="Glycerate_kinase_sf"/>
</dbReference>
<dbReference type="PIRSF" id="PIRSF006078">
    <property type="entry name" value="GlxK"/>
    <property type="match status" value="1"/>
</dbReference>
<dbReference type="Gene3D" id="3.40.50.10350">
    <property type="entry name" value="Glycerate kinase, domain 1"/>
    <property type="match status" value="1"/>
</dbReference>
<dbReference type="PANTHER" id="PTHR21599">
    <property type="entry name" value="GLYCERATE KINASE"/>
    <property type="match status" value="1"/>
</dbReference>
<evidence type="ECO:0000313" key="5">
    <source>
        <dbReference type="EMBL" id="BDG71150.1"/>
    </source>
</evidence>
<organism evidence="5 6">
    <name type="scientific">Roseomonas fluvialis</name>
    <dbReference type="NCBI Taxonomy" id="1750527"/>
    <lineage>
        <taxon>Bacteria</taxon>
        <taxon>Pseudomonadati</taxon>
        <taxon>Pseudomonadota</taxon>
        <taxon>Alphaproteobacteria</taxon>
        <taxon>Acetobacterales</taxon>
        <taxon>Roseomonadaceae</taxon>
        <taxon>Roseomonas</taxon>
    </lineage>
</organism>
<name>A0ABM7Y068_9PROT</name>
<reference evidence="5 6" key="1">
    <citation type="journal article" date="2016" name="Microbes Environ.">
        <title>Phylogenetically diverse aerobic anoxygenic phototrophic bacteria isolated from epilithic biofilms in Tama river, Japan.</title>
        <authorList>
            <person name="Hirose S."/>
            <person name="Matsuura K."/>
            <person name="Haruta S."/>
        </authorList>
    </citation>
    <scope>NUCLEOTIDE SEQUENCE [LARGE SCALE GENOMIC DNA]</scope>
    <source>
        <strain evidence="5 6">S08</strain>
    </source>
</reference>
<dbReference type="Gene3D" id="3.90.1510.10">
    <property type="entry name" value="Glycerate kinase, domain 2"/>
    <property type="match status" value="1"/>
</dbReference>
<evidence type="ECO:0000256" key="3">
    <source>
        <dbReference type="ARBA" id="ARBA00022777"/>
    </source>
</evidence>
<sequence>MTPLKILVAPSGFKECLQADAVAEAIATGLGRACPAARITRRPVTDGGEGFARAIATGAGGHVEPVTVTGPVGRPVTAHIGWAGGALAGTAIIEMASAAGLRLVPRDMRDPLATSTRGVGELIRAALDRGARRLLIGCGDSGTNDAGAGMAQALGYRMLDAAGDELQPGGAALAWLERIDATGRDRRLDGLPVMVACNTRVMLTGSDGVARRFGPQKGASPEAVRRLEAGLATFAAVAARDLGVRGLPALPGAGASGGLGAGLHALLGARLRPWQEVVLDGLALDREIAAANLVVTAEGGIDEQTVQGKVPGIVAVRARAHGVPVIALAGSVGAGYEAVHAAGIDAVASTLGQAVPLDEAIARAPADIARTAEQAMRTVMVGMSMAGRCRDSQSRCAA</sequence>
<keyword evidence="2 4" id="KW-0808">Transferase</keyword>
<protein>
    <submittedName>
        <fullName evidence="5">Glycerate kinase</fullName>
    </submittedName>
</protein>
<dbReference type="Proteomes" id="UP000831327">
    <property type="component" value="Chromosome"/>
</dbReference>
<keyword evidence="6" id="KW-1185">Reference proteome</keyword>
<dbReference type="InterPro" id="IPR018197">
    <property type="entry name" value="Glycerate_kinase_RE-like"/>
</dbReference>
<dbReference type="RefSeq" id="WP_244458440.1">
    <property type="nucleotide sequence ID" value="NZ_AP025637.1"/>
</dbReference>
<dbReference type="Pfam" id="PF02595">
    <property type="entry name" value="Gly_kinase"/>
    <property type="match status" value="1"/>
</dbReference>
<dbReference type="SUPFAM" id="SSF110738">
    <property type="entry name" value="Glycerate kinase I"/>
    <property type="match status" value="1"/>
</dbReference>
<dbReference type="GO" id="GO:0016301">
    <property type="term" value="F:kinase activity"/>
    <property type="evidence" value="ECO:0007669"/>
    <property type="project" value="UniProtKB-KW"/>
</dbReference>
<dbReference type="PANTHER" id="PTHR21599:SF0">
    <property type="entry name" value="GLYCERATE KINASE"/>
    <property type="match status" value="1"/>
</dbReference>
<dbReference type="EMBL" id="AP025637">
    <property type="protein sequence ID" value="BDG71150.1"/>
    <property type="molecule type" value="Genomic_DNA"/>
</dbReference>
<evidence type="ECO:0000313" key="6">
    <source>
        <dbReference type="Proteomes" id="UP000831327"/>
    </source>
</evidence>
<evidence type="ECO:0000256" key="4">
    <source>
        <dbReference type="PIRNR" id="PIRNR006078"/>
    </source>
</evidence>
<accession>A0ABM7Y068</accession>
<comment type="similarity">
    <text evidence="1 4">Belongs to the glycerate kinase type-1 family.</text>
</comment>
<evidence type="ECO:0000256" key="2">
    <source>
        <dbReference type="ARBA" id="ARBA00022679"/>
    </source>
</evidence>
<keyword evidence="3 4" id="KW-0418">Kinase</keyword>
<evidence type="ECO:0000256" key="1">
    <source>
        <dbReference type="ARBA" id="ARBA00006284"/>
    </source>
</evidence>
<dbReference type="InterPro" id="IPR018193">
    <property type="entry name" value="Glyc_kinase_flavodox-like_fold"/>
</dbReference>
<proteinExistence type="inferred from homology"/>
<gene>
    <name evidence="5" type="ORF">Rmf_10790</name>
</gene>
<dbReference type="NCBIfam" id="TIGR00045">
    <property type="entry name" value="glycerate kinase"/>
    <property type="match status" value="1"/>
</dbReference>